<dbReference type="EMBL" id="JAWDGP010000221">
    <property type="protein sequence ID" value="KAK3802639.1"/>
    <property type="molecule type" value="Genomic_DNA"/>
</dbReference>
<accession>A0AAE1BAU6</accession>
<reference evidence="1" key="1">
    <citation type="journal article" date="2023" name="G3 (Bethesda)">
        <title>A reference genome for the long-term kleptoplast-retaining sea slug Elysia crispata morphotype clarki.</title>
        <authorList>
            <person name="Eastman K.E."/>
            <person name="Pendleton A.L."/>
            <person name="Shaikh M.A."/>
            <person name="Suttiyut T."/>
            <person name="Ogas R."/>
            <person name="Tomko P."/>
            <person name="Gavelis G."/>
            <person name="Widhalm J.R."/>
            <person name="Wisecaver J.H."/>
        </authorList>
    </citation>
    <scope>NUCLEOTIDE SEQUENCE</scope>
    <source>
        <strain evidence="1">ECLA1</strain>
    </source>
</reference>
<evidence type="ECO:0000313" key="1">
    <source>
        <dbReference type="EMBL" id="KAK3802639.1"/>
    </source>
</evidence>
<evidence type="ECO:0000313" key="2">
    <source>
        <dbReference type="Proteomes" id="UP001283361"/>
    </source>
</evidence>
<organism evidence="1 2">
    <name type="scientific">Elysia crispata</name>
    <name type="common">lettuce slug</name>
    <dbReference type="NCBI Taxonomy" id="231223"/>
    <lineage>
        <taxon>Eukaryota</taxon>
        <taxon>Metazoa</taxon>
        <taxon>Spiralia</taxon>
        <taxon>Lophotrochozoa</taxon>
        <taxon>Mollusca</taxon>
        <taxon>Gastropoda</taxon>
        <taxon>Heterobranchia</taxon>
        <taxon>Euthyneura</taxon>
        <taxon>Panpulmonata</taxon>
        <taxon>Sacoglossa</taxon>
        <taxon>Placobranchoidea</taxon>
        <taxon>Plakobranchidae</taxon>
        <taxon>Elysia</taxon>
    </lineage>
</organism>
<sequence length="74" mass="8446">MVIFSLTVFEVRGLLCRALGSGVQVEDLRRMVRGENESWLNYLSGQTTEYYKVSPYSALVVKQNGLCFNPMRHS</sequence>
<proteinExistence type="predicted"/>
<gene>
    <name evidence="1" type="ORF">RRG08_010410</name>
</gene>
<keyword evidence="2" id="KW-1185">Reference proteome</keyword>
<dbReference type="Proteomes" id="UP001283361">
    <property type="component" value="Unassembled WGS sequence"/>
</dbReference>
<name>A0AAE1BAU6_9GAST</name>
<dbReference type="AlphaFoldDB" id="A0AAE1BAU6"/>
<protein>
    <submittedName>
        <fullName evidence="1">Uncharacterized protein</fullName>
    </submittedName>
</protein>
<comment type="caution">
    <text evidence="1">The sequence shown here is derived from an EMBL/GenBank/DDBJ whole genome shotgun (WGS) entry which is preliminary data.</text>
</comment>